<dbReference type="EMBL" id="FNXT01001191">
    <property type="protein sequence ID" value="SZX73396.1"/>
    <property type="molecule type" value="Genomic_DNA"/>
</dbReference>
<evidence type="ECO:0008006" key="5">
    <source>
        <dbReference type="Google" id="ProtNLM"/>
    </source>
</evidence>
<dbReference type="InterPro" id="IPR050563">
    <property type="entry name" value="4-hydroxybenzoyl-CoA_TE"/>
</dbReference>
<dbReference type="Proteomes" id="UP000256970">
    <property type="component" value="Unassembled WGS sequence"/>
</dbReference>
<dbReference type="InterPro" id="IPR029069">
    <property type="entry name" value="HotDog_dom_sf"/>
</dbReference>
<dbReference type="PANTHER" id="PTHR31793">
    <property type="entry name" value="4-HYDROXYBENZOYL-COA THIOESTERASE FAMILY MEMBER"/>
    <property type="match status" value="1"/>
</dbReference>
<name>A0A383W9N0_TETOB</name>
<evidence type="ECO:0000256" key="1">
    <source>
        <dbReference type="ARBA" id="ARBA00005953"/>
    </source>
</evidence>
<evidence type="ECO:0000256" key="2">
    <source>
        <dbReference type="ARBA" id="ARBA00022801"/>
    </source>
</evidence>
<dbReference type="AlphaFoldDB" id="A0A383W9N0"/>
<gene>
    <name evidence="3" type="ORF">BQ4739_LOCUS13671</name>
</gene>
<dbReference type="Pfam" id="PF13279">
    <property type="entry name" value="4HBT_2"/>
    <property type="match status" value="1"/>
</dbReference>
<dbReference type="SUPFAM" id="SSF54637">
    <property type="entry name" value="Thioesterase/thiol ester dehydrase-isomerase"/>
    <property type="match status" value="1"/>
</dbReference>
<proteinExistence type="inferred from homology"/>
<reference evidence="3 4" key="1">
    <citation type="submission" date="2016-10" db="EMBL/GenBank/DDBJ databases">
        <authorList>
            <person name="Cai Z."/>
        </authorList>
    </citation>
    <scope>NUCLEOTIDE SEQUENCE [LARGE SCALE GENOMIC DNA]</scope>
</reference>
<dbReference type="PANTHER" id="PTHR31793:SF27">
    <property type="entry name" value="NOVEL THIOESTERASE SUPERFAMILY DOMAIN AND SAPOSIN A-TYPE DOMAIN CONTAINING PROTEIN (0610012H03RIK)"/>
    <property type="match status" value="1"/>
</dbReference>
<keyword evidence="2" id="KW-0378">Hydrolase</keyword>
<dbReference type="GO" id="GO:0009507">
    <property type="term" value="C:chloroplast"/>
    <property type="evidence" value="ECO:0007669"/>
    <property type="project" value="TreeGrafter"/>
</dbReference>
<evidence type="ECO:0000313" key="3">
    <source>
        <dbReference type="EMBL" id="SZX73396.1"/>
    </source>
</evidence>
<dbReference type="Gene3D" id="3.10.129.10">
    <property type="entry name" value="Hotdog Thioesterase"/>
    <property type="match status" value="1"/>
</dbReference>
<comment type="similarity">
    <text evidence="1">Belongs to the 4-hydroxybenzoyl-CoA thioesterase family.</text>
</comment>
<organism evidence="3 4">
    <name type="scientific">Tetradesmus obliquus</name>
    <name type="common">Green alga</name>
    <name type="synonym">Acutodesmus obliquus</name>
    <dbReference type="NCBI Taxonomy" id="3088"/>
    <lineage>
        <taxon>Eukaryota</taxon>
        <taxon>Viridiplantae</taxon>
        <taxon>Chlorophyta</taxon>
        <taxon>core chlorophytes</taxon>
        <taxon>Chlorophyceae</taxon>
        <taxon>CS clade</taxon>
        <taxon>Sphaeropleales</taxon>
        <taxon>Scenedesmaceae</taxon>
        <taxon>Tetradesmus</taxon>
    </lineage>
</organism>
<sequence length="208" mass="22596">MTGNPSHSCCRHMHHRSRVISQSTAAAAAGAAAKPKAAAQQPLPPDVLHIEQSHGHWHKGVHYVVMEVRDYELDQFQVVNNAIYASYVQHGRHKALASLGVPVEQFQQQGILMALSELSLSYKAPLRAGDTFYVTTAIAQVSAARLVIDHTVQQVTGHQGAQDKPVAACQATATVVFLDDKYRPVRVPGSVKQLFGSLNAEYKAPAEQ</sequence>
<evidence type="ECO:0000313" key="4">
    <source>
        <dbReference type="Proteomes" id="UP000256970"/>
    </source>
</evidence>
<protein>
    <recommendedName>
        <fullName evidence="5">Thioesterase domain-containing protein</fullName>
    </recommendedName>
</protein>
<dbReference type="GO" id="GO:0016297">
    <property type="term" value="F:fatty acyl-[ACP] hydrolase activity"/>
    <property type="evidence" value="ECO:0007669"/>
    <property type="project" value="TreeGrafter"/>
</dbReference>
<dbReference type="CDD" id="cd00586">
    <property type="entry name" value="4HBT"/>
    <property type="match status" value="1"/>
</dbReference>
<keyword evidence="4" id="KW-1185">Reference proteome</keyword>
<accession>A0A383W9N0</accession>